<keyword evidence="1" id="KW-1133">Transmembrane helix</keyword>
<organism evidence="2 3">
    <name type="scientific">Nocardioides endophyticus</name>
    <dbReference type="NCBI Taxonomy" id="1353775"/>
    <lineage>
        <taxon>Bacteria</taxon>
        <taxon>Bacillati</taxon>
        <taxon>Actinomycetota</taxon>
        <taxon>Actinomycetes</taxon>
        <taxon>Propionibacteriales</taxon>
        <taxon>Nocardioidaceae</taxon>
        <taxon>Nocardioides</taxon>
    </lineage>
</organism>
<evidence type="ECO:0000256" key="1">
    <source>
        <dbReference type="SAM" id="Phobius"/>
    </source>
</evidence>
<comment type="caution">
    <text evidence="2">The sequence shown here is derived from an EMBL/GenBank/DDBJ whole genome shotgun (WGS) entry which is preliminary data.</text>
</comment>
<keyword evidence="3" id="KW-1185">Reference proteome</keyword>
<dbReference type="Proteomes" id="UP001499882">
    <property type="component" value="Unassembled WGS sequence"/>
</dbReference>
<evidence type="ECO:0000313" key="2">
    <source>
        <dbReference type="EMBL" id="GAA4747185.1"/>
    </source>
</evidence>
<dbReference type="RefSeq" id="WP_345528181.1">
    <property type="nucleotide sequence ID" value="NZ_BAABKN010000023.1"/>
</dbReference>
<name>A0ABP8Z5R9_9ACTN</name>
<evidence type="ECO:0000313" key="3">
    <source>
        <dbReference type="Proteomes" id="UP001499882"/>
    </source>
</evidence>
<proteinExistence type="predicted"/>
<feature type="transmembrane region" description="Helical" evidence="1">
    <location>
        <begin position="12"/>
        <end position="29"/>
    </location>
</feature>
<protein>
    <recommendedName>
        <fullName evidence="4">DUF2530 domain-containing protein</fullName>
    </recommendedName>
</protein>
<reference evidence="3" key="1">
    <citation type="journal article" date="2019" name="Int. J. Syst. Evol. Microbiol.">
        <title>The Global Catalogue of Microorganisms (GCM) 10K type strain sequencing project: providing services to taxonomists for standard genome sequencing and annotation.</title>
        <authorList>
            <consortium name="The Broad Institute Genomics Platform"/>
            <consortium name="The Broad Institute Genome Sequencing Center for Infectious Disease"/>
            <person name="Wu L."/>
            <person name="Ma J."/>
        </authorList>
    </citation>
    <scope>NUCLEOTIDE SEQUENCE [LARGE SCALE GENOMIC DNA]</scope>
    <source>
        <strain evidence="3">JCM 18532</strain>
    </source>
</reference>
<gene>
    <name evidence="2" type="ORF">GCM10023350_34970</name>
</gene>
<keyword evidence="1" id="KW-0812">Transmembrane</keyword>
<sequence>MEEERQPDVDPWWSIFTVVSVGTLGLLLVTDRYVELLAAGAAYVATWIIARADRRSGGEGEAP</sequence>
<evidence type="ECO:0008006" key="4">
    <source>
        <dbReference type="Google" id="ProtNLM"/>
    </source>
</evidence>
<dbReference type="EMBL" id="BAABKN010000023">
    <property type="protein sequence ID" value="GAA4747185.1"/>
    <property type="molecule type" value="Genomic_DNA"/>
</dbReference>
<accession>A0ABP8Z5R9</accession>
<keyword evidence="1" id="KW-0472">Membrane</keyword>